<proteinExistence type="predicted"/>
<keyword evidence="3" id="KW-1185">Reference proteome</keyword>
<evidence type="ECO:0000256" key="1">
    <source>
        <dbReference type="SAM" id="MobiDB-lite"/>
    </source>
</evidence>
<protein>
    <recommendedName>
        <fullName evidence="4">HEAT repeat domain-containing protein</fullName>
    </recommendedName>
</protein>
<reference evidence="2 3" key="1">
    <citation type="submission" date="2023-03" db="EMBL/GenBank/DDBJ databases">
        <title>Draft genome sequence of type strain Streptomyces ferralitis JCM 14344.</title>
        <authorList>
            <person name="Klaysubun C."/>
            <person name="Duangmal K."/>
        </authorList>
    </citation>
    <scope>NUCLEOTIDE SEQUENCE [LARGE SCALE GENOMIC DNA]</scope>
    <source>
        <strain evidence="2 3">JCM 14344</strain>
    </source>
</reference>
<organism evidence="2 3">
    <name type="scientific">Streptantibioticus ferralitis</name>
    <dbReference type="NCBI Taxonomy" id="236510"/>
    <lineage>
        <taxon>Bacteria</taxon>
        <taxon>Bacillati</taxon>
        <taxon>Actinomycetota</taxon>
        <taxon>Actinomycetes</taxon>
        <taxon>Kitasatosporales</taxon>
        <taxon>Streptomycetaceae</taxon>
        <taxon>Streptantibioticus</taxon>
    </lineage>
</organism>
<sequence length="119" mass="13004">MSAAAQHGASDGPIIPMPPLTREGLREAVATLVPSRLPEMFGDMQQAFDWAADQGSTEPIRRFLIHWGSIVAIERDPQRARRLHDAEQRIADADPAVRRAAVKEVGEIVRSARQEVAGG</sequence>
<evidence type="ECO:0000313" key="2">
    <source>
        <dbReference type="EMBL" id="MDF2255331.1"/>
    </source>
</evidence>
<name>A0ABT5YVG1_9ACTN</name>
<feature type="region of interest" description="Disordered" evidence="1">
    <location>
        <begin position="1"/>
        <end position="21"/>
    </location>
</feature>
<accession>A0ABT5YVG1</accession>
<evidence type="ECO:0008006" key="4">
    <source>
        <dbReference type="Google" id="ProtNLM"/>
    </source>
</evidence>
<comment type="caution">
    <text evidence="2">The sequence shown here is derived from an EMBL/GenBank/DDBJ whole genome shotgun (WGS) entry which is preliminary data.</text>
</comment>
<evidence type="ECO:0000313" key="3">
    <source>
        <dbReference type="Proteomes" id="UP001220022"/>
    </source>
</evidence>
<dbReference type="RefSeq" id="WP_275809554.1">
    <property type="nucleotide sequence ID" value="NZ_BAAANM010000011.1"/>
</dbReference>
<dbReference type="EMBL" id="JARHTQ010000003">
    <property type="protein sequence ID" value="MDF2255331.1"/>
    <property type="molecule type" value="Genomic_DNA"/>
</dbReference>
<gene>
    <name evidence="2" type="ORF">P2L57_06205</name>
</gene>
<dbReference type="Proteomes" id="UP001220022">
    <property type="component" value="Unassembled WGS sequence"/>
</dbReference>